<dbReference type="Proteomes" id="UP000295444">
    <property type="component" value="Unassembled WGS sequence"/>
</dbReference>
<evidence type="ECO:0000259" key="5">
    <source>
        <dbReference type="Pfam" id="PF01433"/>
    </source>
</evidence>
<dbReference type="GO" id="GO:0006367">
    <property type="term" value="P:transcription initiation at RNA polymerase II promoter"/>
    <property type="evidence" value="ECO:0007669"/>
    <property type="project" value="TreeGrafter"/>
</dbReference>
<dbReference type="InterPro" id="IPR037813">
    <property type="entry name" value="TAF2"/>
</dbReference>
<keyword evidence="3" id="KW-0805">Transcription regulation</keyword>
<dbReference type="InterPro" id="IPR014782">
    <property type="entry name" value="Peptidase_M1_dom"/>
</dbReference>
<dbReference type="Pfam" id="PF01433">
    <property type="entry name" value="Peptidase_M1"/>
    <property type="match status" value="1"/>
</dbReference>
<dbReference type="AlphaFoldDB" id="A0A4R6SNB8"/>
<dbReference type="EMBL" id="SNXZ01000001">
    <property type="protein sequence ID" value="TDQ05504.1"/>
    <property type="molecule type" value="Genomic_DNA"/>
</dbReference>
<dbReference type="InterPro" id="IPR027268">
    <property type="entry name" value="Peptidase_M4/M1_CTD_sf"/>
</dbReference>
<dbReference type="GO" id="GO:0008237">
    <property type="term" value="F:metallopeptidase activity"/>
    <property type="evidence" value="ECO:0007669"/>
    <property type="project" value="InterPro"/>
</dbReference>
<evidence type="ECO:0000313" key="6">
    <source>
        <dbReference type="EMBL" id="TDQ05504.1"/>
    </source>
</evidence>
<dbReference type="InterPro" id="IPR042097">
    <property type="entry name" value="Aminopeptidase_N-like_N_sf"/>
</dbReference>
<evidence type="ECO:0000313" key="7">
    <source>
        <dbReference type="Proteomes" id="UP000295444"/>
    </source>
</evidence>
<name>A0A4R6SNB8_LABRH</name>
<accession>A0A4R6SNB8</accession>
<dbReference type="Gene3D" id="2.60.40.1730">
    <property type="entry name" value="tricorn interacting facor f3 domain"/>
    <property type="match status" value="1"/>
</dbReference>
<dbReference type="GO" id="GO:0003682">
    <property type="term" value="F:chromatin binding"/>
    <property type="evidence" value="ECO:0007669"/>
    <property type="project" value="TreeGrafter"/>
</dbReference>
<dbReference type="RefSeq" id="WP_133848242.1">
    <property type="nucleotide sequence ID" value="NZ_SNXZ01000001.1"/>
</dbReference>
<dbReference type="OrthoDB" id="100605at2"/>
<evidence type="ECO:0000256" key="2">
    <source>
        <dbReference type="ARBA" id="ARBA00017363"/>
    </source>
</evidence>
<proteinExistence type="inferred from homology"/>
<keyword evidence="4" id="KW-0804">Transcription</keyword>
<gene>
    <name evidence="6" type="ORF">EV186_1011478</name>
</gene>
<keyword evidence="7" id="KW-1185">Reference proteome</keyword>
<dbReference type="Gene3D" id="1.10.390.10">
    <property type="entry name" value="Neutral Protease Domain 2"/>
    <property type="match status" value="2"/>
</dbReference>
<reference evidence="6 7" key="1">
    <citation type="submission" date="2019-03" db="EMBL/GenBank/DDBJ databases">
        <title>Genomic Encyclopedia of Type Strains, Phase IV (KMG-IV): sequencing the most valuable type-strain genomes for metagenomic binning, comparative biology and taxonomic classification.</title>
        <authorList>
            <person name="Goeker M."/>
        </authorList>
    </citation>
    <scope>NUCLEOTIDE SEQUENCE [LARGE SCALE GENOMIC DNA]</scope>
    <source>
        <strain evidence="6 7">DSM 45361</strain>
    </source>
</reference>
<dbReference type="SUPFAM" id="SSF63737">
    <property type="entry name" value="Leukotriene A4 hydrolase N-terminal domain"/>
    <property type="match status" value="1"/>
</dbReference>
<evidence type="ECO:0000256" key="1">
    <source>
        <dbReference type="ARBA" id="ARBA00010937"/>
    </source>
</evidence>
<feature type="domain" description="Peptidase M1 membrane alanine aminopeptidase" evidence="5">
    <location>
        <begin position="229"/>
        <end position="275"/>
    </location>
</feature>
<dbReference type="GO" id="GO:0008270">
    <property type="term" value="F:zinc ion binding"/>
    <property type="evidence" value="ECO:0007669"/>
    <property type="project" value="InterPro"/>
</dbReference>
<sequence length="353" mass="39118">MAFAVRRYHLELDYAPATDRLTGRATLHGVGEIGGFELALAWSRVSKVLVDRRPARFTHRDGKLRVRAAASGSFTVEVHYAGSPGQRPWFPHHEDSSEKAGYGFAISVPPGCTVVANGLLEDHVPGPKTSRWYYEQAEPTSSRFVTVQVGQFEFVEPARDQKVACPADLVAEVRATFGEQPRMMRVFEDLFGRYPFEGYTVVVTDQDRPTPIAAQTVSVFGRNHLGARELAAQDLLARQLAHQWFGASVTPEGEQDSWLADGFAAYAVWLWAEKSGAEPTAERPAERGAQILHALREYLGDAAFFALLREWVATHEHGIASTGDFVTAARRHGVDDRLAKWLRHPGIPENDLA</sequence>
<dbReference type="GO" id="GO:0000976">
    <property type="term" value="F:transcription cis-regulatory region binding"/>
    <property type="evidence" value="ECO:0007669"/>
    <property type="project" value="TreeGrafter"/>
</dbReference>
<protein>
    <recommendedName>
        <fullName evidence="2">Transcription initiation factor TFIID subunit 2</fullName>
    </recommendedName>
</protein>
<comment type="similarity">
    <text evidence="1">Belongs to the TAF2 family.</text>
</comment>
<dbReference type="SUPFAM" id="SSF55486">
    <property type="entry name" value="Metalloproteases ('zincins'), catalytic domain"/>
    <property type="match status" value="1"/>
</dbReference>
<evidence type="ECO:0000256" key="3">
    <source>
        <dbReference type="ARBA" id="ARBA00023015"/>
    </source>
</evidence>
<dbReference type="PANTHER" id="PTHR15137">
    <property type="entry name" value="TRANSCRIPTION INITIATION FACTOR TFIID"/>
    <property type="match status" value="1"/>
</dbReference>
<evidence type="ECO:0000256" key="4">
    <source>
        <dbReference type="ARBA" id="ARBA00023163"/>
    </source>
</evidence>
<organism evidence="6 7">
    <name type="scientific">Labedaea rhizosphaerae</name>
    <dbReference type="NCBI Taxonomy" id="598644"/>
    <lineage>
        <taxon>Bacteria</taxon>
        <taxon>Bacillati</taxon>
        <taxon>Actinomycetota</taxon>
        <taxon>Actinomycetes</taxon>
        <taxon>Pseudonocardiales</taxon>
        <taxon>Pseudonocardiaceae</taxon>
        <taxon>Labedaea</taxon>
    </lineage>
</organism>
<comment type="caution">
    <text evidence="6">The sequence shown here is derived from an EMBL/GenBank/DDBJ whole genome shotgun (WGS) entry which is preliminary data.</text>
</comment>
<dbReference type="PANTHER" id="PTHR15137:SF9">
    <property type="entry name" value="TRANSCRIPTION INITIATION FACTOR TFIID SUBUNIT 2"/>
    <property type="match status" value="1"/>
</dbReference>